<comment type="subcellular location">
    <subcellularLocation>
        <location evidence="1">Secreted</location>
        <location evidence="1">Extracellular space</location>
    </subcellularLocation>
</comment>
<dbReference type="eggNOG" id="KOG1559">
    <property type="taxonomic scope" value="Eukaryota"/>
</dbReference>
<feature type="active site" description="Nucleophile" evidence="7 8">
    <location>
        <position position="126"/>
    </location>
</feature>
<comment type="similarity">
    <text evidence="2">Belongs to the peptidase C26 family.</text>
</comment>
<dbReference type="Gene3D" id="3.40.50.880">
    <property type="match status" value="1"/>
</dbReference>
<dbReference type="PhylomeDB" id="B4MWW7"/>
<evidence type="ECO:0000256" key="4">
    <source>
        <dbReference type="ARBA" id="ARBA00022525"/>
    </source>
</evidence>
<dbReference type="Pfam" id="PF07722">
    <property type="entry name" value="Peptidase_C26"/>
    <property type="match status" value="1"/>
</dbReference>
<dbReference type="EC" id="3.4.19.9" evidence="3 8"/>
<keyword evidence="6 8" id="KW-0378">Hydrolase</keyword>
<comment type="catalytic activity">
    <reaction evidence="8">
        <text>(6S)-5,6,7,8-tetrahydrofolyl-(gamma-L-Glu)(n) + (n-1) H2O = (6S)-5,6,7,8-tetrahydrofolate + (n-1) L-glutamate</text>
        <dbReference type="Rhea" id="RHEA:56784"/>
        <dbReference type="Rhea" id="RHEA-COMP:14738"/>
        <dbReference type="ChEBI" id="CHEBI:15377"/>
        <dbReference type="ChEBI" id="CHEBI:29985"/>
        <dbReference type="ChEBI" id="CHEBI:57453"/>
        <dbReference type="ChEBI" id="CHEBI:141005"/>
        <dbReference type="EC" id="3.4.19.9"/>
    </reaction>
</comment>
<dbReference type="PANTHER" id="PTHR11315:SF0">
    <property type="entry name" value="FOLATE GAMMA-GLUTAMYL HYDROLASE"/>
    <property type="match status" value="1"/>
</dbReference>
<protein>
    <recommendedName>
        <fullName evidence="3 8">folate gamma-glutamyl hydrolase</fullName>
        <ecNumber evidence="3 8">3.4.19.9</ecNumber>
    </recommendedName>
</protein>
<evidence type="ECO:0000256" key="1">
    <source>
        <dbReference type="ARBA" id="ARBA00004239"/>
    </source>
</evidence>
<dbReference type="SUPFAM" id="SSF52317">
    <property type="entry name" value="Class I glutamine amidotransferase-like"/>
    <property type="match status" value="1"/>
</dbReference>
<dbReference type="GO" id="GO:0005576">
    <property type="term" value="C:extracellular region"/>
    <property type="evidence" value="ECO:0007669"/>
    <property type="project" value="UniProtKB-SubCell"/>
</dbReference>
<proteinExistence type="inferred from homology"/>
<name>B4MWW7_DROWI</name>
<dbReference type="STRING" id="7260.B4MWW7"/>
<organism evidence="9 10">
    <name type="scientific">Drosophila willistoni</name>
    <name type="common">Fruit fly</name>
    <dbReference type="NCBI Taxonomy" id="7260"/>
    <lineage>
        <taxon>Eukaryota</taxon>
        <taxon>Metazoa</taxon>
        <taxon>Ecdysozoa</taxon>
        <taxon>Arthropoda</taxon>
        <taxon>Hexapoda</taxon>
        <taxon>Insecta</taxon>
        <taxon>Pterygota</taxon>
        <taxon>Neoptera</taxon>
        <taxon>Endopterygota</taxon>
        <taxon>Diptera</taxon>
        <taxon>Brachycera</taxon>
        <taxon>Muscomorpha</taxon>
        <taxon>Ephydroidea</taxon>
        <taxon>Drosophilidae</taxon>
        <taxon>Drosophila</taxon>
        <taxon>Sophophora</taxon>
    </lineage>
</organism>
<gene>
    <name evidence="9" type="primary">Dwil\GK15548</name>
    <name evidence="9" type="ORF">Dwil_GK15548</name>
</gene>
<reference evidence="9 10" key="1">
    <citation type="journal article" date="2007" name="Nature">
        <title>Evolution of genes and genomes on the Drosophila phylogeny.</title>
        <authorList>
            <consortium name="Drosophila 12 Genomes Consortium"/>
            <person name="Clark A.G."/>
            <person name="Eisen M.B."/>
            <person name="Smith D.R."/>
            <person name="Bergman C.M."/>
            <person name="Oliver B."/>
            <person name="Markow T.A."/>
            <person name="Kaufman T.C."/>
            <person name="Kellis M."/>
            <person name="Gelbart W."/>
            <person name="Iyer V.N."/>
            <person name="Pollard D.A."/>
            <person name="Sackton T.B."/>
            <person name="Larracuente A.M."/>
            <person name="Singh N.D."/>
            <person name="Abad J.P."/>
            <person name="Abt D.N."/>
            <person name="Adryan B."/>
            <person name="Aguade M."/>
            <person name="Akashi H."/>
            <person name="Anderson W.W."/>
            <person name="Aquadro C.F."/>
            <person name="Ardell D.H."/>
            <person name="Arguello R."/>
            <person name="Artieri C.G."/>
            <person name="Barbash D.A."/>
            <person name="Barker D."/>
            <person name="Barsanti P."/>
            <person name="Batterham P."/>
            <person name="Batzoglou S."/>
            <person name="Begun D."/>
            <person name="Bhutkar A."/>
            <person name="Blanco E."/>
            <person name="Bosak S.A."/>
            <person name="Bradley R.K."/>
            <person name="Brand A.D."/>
            <person name="Brent M.R."/>
            <person name="Brooks A.N."/>
            <person name="Brown R.H."/>
            <person name="Butlin R.K."/>
            <person name="Caggese C."/>
            <person name="Calvi B.R."/>
            <person name="Bernardo de Carvalho A."/>
            <person name="Caspi A."/>
            <person name="Castrezana S."/>
            <person name="Celniker S.E."/>
            <person name="Chang J.L."/>
            <person name="Chapple C."/>
            <person name="Chatterji S."/>
            <person name="Chinwalla A."/>
            <person name="Civetta A."/>
            <person name="Clifton S.W."/>
            <person name="Comeron J.M."/>
            <person name="Costello J.C."/>
            <person name="Coyne J.A."/>
            <person name="Daub J."/>
            <person name="David R.G."/>
            <person name="Delcher A.L."/>
            <person name="Delehaunty K."/>
            <person name="Do C.B."/>
            <person name="Ebling H."/>
            <person name="Edwards K."/>
            <person name="Eickbush T."/>
            <person name="Evans J.D."/>
            <person name="Filipski A."/>
            <person name="Findeiss S."/>
            <person name="Freyhult E."/>
            <person name="Fulton L."/>
            <person name="Fulton R."/>
            <person name="Garcia A.C."/>
            <person name="Gardiner A."/>
            <person name="Garfield D.A."/>
            <person name="Garvin B.E."/>
            <person name="Gibson G."/>
            <person name="Gilbert D."/>
            <person name="Gnerre S."/>
            <person name="Godfrey J."/>
            <person name="Good R."/>
            <person name="Gotea V."/>
            <person name="Gravely B."/>
            <person name="Greenberg A.J."/>
            <person name="Griffiths-Jones S."/>
            <person name="Gross S."/>
            <person name="Guigo R."/>
            <person name="Gustafson E.A."/>
            <person name="Haerty W."/>
            <person name="Hahn M.W."/>
            <person name="Halligan D.L."/>
            <person name="Halpern A.L."/>
            <person name="Halter G.M."/>
            <person name="Han M.V."/>
            <person name="Heger A."/>
            <person name="Hillier L."/>
            <person name="Hinrichs A.S."/>
            <person name="Holmes I."/>
            <person name="Hoskins R.A."/>
            <person name="Hubisz M.J."/>
            <person name="Hultmark D."/>
            <person name="Huntley M.A."/>
            <person name="Jaffe D.B."/>
            <person name="Jagadeeshan S."/>
            <person name="Jeck W.R."/>
            <person name="Johnson J."/>
            <person name="Jones C.D."/>
            <person name="Jordan W.C."/>
            <person name="Karpen G.H."/>
            <person name="Kataoka E."/>
            <person name="Keightley P.D."/>
            <person name="Kheradpour P."/>
            <person name="Kirkness E.F."/>
            <person name="Koerich L.B."/>
            <person name="Kristiansen K."/>
            <person name="Kudrna D."/>
            <person name="Kulathinal R.J."/>
            <person name="Kumar S."/>
            <person name="Kwok R."/>
            <person name="Lander E."/>
            <person name="Langley C.H."/>
            <person name="Lapoint R."/>
            <person name="Lazzaro B.P."/>
            <person name="Lee S.J."/>
            <person name="Levesque L."/>
            <person name="Li R."/>
            <person name="Lin C.F."/>
            <person name="Lin M.F."/>
            <person name="Lindblad-Toh K."/>
            <person name="Llopart A."/>
            <person name="Long M."/>
            <person name="Low L."/>
            <person name="Lozovsky E."/>
            <person name="Lu J."/>
            <person name="Luo M."/>
            <person name="Machado C.A."/>
            <person name="Makalowski W."/>
            <person name="Marzo M."/>
            <person name="Matsuda M."/>
            <person name="Matzkin L."/>
            <person name="McAllister B."/>
            <person name="McBride C.S."/>
            <person name="McKernan B."/>
            <person name="McKernan K."/>
            <person name="Mendez-Lago M."/>
            <person name="Minx P."/>
            <person name="Mollenhauer M.U."/>
            <person name="Montooth K."/>
            <person name="Mount S.M."/>
            <person name="Mu X."/>
            <person name="Myers E."/>
            <person name="Negre B."/>
            <person name="Newfeld S."/>
            <person name="Nielsen R."/>
            <person name="Noor M.A."/>
            <person name="O'Grady P."/>
            <person name="Pachter L."/>
            <person name="Papaceit M."/>
            <person name="Parisi M.J."/>
            <person name="Parisi M."/>
            <person name="Parts L."/>
            <person name="Pedersen J.S."/>
            <person name="Pesole G."/>
            <person name="Phillippy A.M."/>
            <person name="Ponting C.P."/>
            <person name="Pop M."/>
            <person name="Porcelli D."/>
            <person name="Powell J.R."/>
            <person name="Prohaska S."/>
            <person name="Pruitt K."/>
            <person name="Puig M."/>
            <person name="Quesneville H."/>
            <person name="Ram K.R."/>
            <person name="Rand D."/>
            <person name="Rasmussen M.D."/>
            <person name="Reed L.K."/>
            <person name="Reenan R."/>
            <person name="Reily A."/>
            <person name="Remington K.A."/>
            <person name="Rieger T.T."/>
            <person name="Ritchie M.G."/>
            <person name="Robin C."/>
            <person name="Rogers Y.H."/>
            <person name="Rohde C."/>
            <person name="Rozas J."/>
            <person name="Rubenfield M.J."/>
            <person name="Ruiz A."/>
            <person name="Russo S."/>
            <person name="Salzberg S.L."/>
            <person name="Sanchez-Gracia A."/>
            <person name="Saranga D.J."/>
            <person name="Sato H."/>
            <person name="Schaeffer S.W."/>
            <person name="Schatz M.C."/>
            <person name="Schlenke T."/>
            <person name="Schwartz R."/>
            <person name="Segarra C."/>
            <person name="Singh R.S."/>
            <person name="Sirot L."/>
            <person name="Sirota M."/>
            <person name="Sisneros N.B."/>
            <person name="Smith C.D."/>
            <person name="Smith T.F."/>
            <person name="Spieth J."/>
            <person name="Stage D.E."/>
            <person name="Stark A."/>
            <person name="Stephan W."/>
            <person name="Strausberg R.L."/>
            <person name="Strempel S."/>
            <person name="Sturgill D."/>
            <person name="Sutton G."/>
            <person name="Sutton G.G."/>
            <person name="Tao W."/>
            <person name="Teichmann S."/>
            <person name="Tobari Y.N."/>
            <person name="Tomimura Y."/>
            <person name="Tsolas J.M."/>
            <person name="Valente V.L."/>
            <person name="Venter E."/>
            <person name="Venter J.C."/>
            <person name="Vicario S."/>
            <person name="Vieira F.G."/>
            <person name="Vilella A.J."/>
            <person name="Villasante A."/>
            <person name="Walenz B."/>
            <person name="Wang J."/>
            <person name="Wasserman M."/>
            <person name="Watts T."/>
            <person name="Wilson D."/>
            <person name="Wilson R.K."/>
            <person name="Wing R.A."/>
            <person name="Wolfner M.F."/>
            <person name="Wong A."/>
            <person name="Wong G.K."/>
            <person name="Wu C.I."/>
            <person name="Wu G."/>
            <person name="Yamamoto D."/>
            <person name="Yang H.P."/>
            <person name="Yang S.P."/>
            <person name="Yorke J.A."/>
            <person name="Yoshida K."/>
            <person name="Zdobnov E."/>
            <person name="Zhang P."/>
            <person name="Zhang Y."/>
            <person name="Zimin A.V."/>
            <person name="Baldwin J."/>
            <person name="Abdouelleil A."/>
            <person name="Abdulkadir J."/>
            <person name="Abebe A."/>
            <person name="Abera B."/>
            <person name="Abreu J."/>
            <person name="Acer S.C."/>
            <person name="Aftuck L."/>
            <person name="Alexander A."/>
            <person name="An P."/>
            <person name="Anderson E."/>
            <person name="Anderson S."/>
            <person name="Arachi H."/>
            <person name="Azer M."/>
            <person name="Bachantsang P."/>
            <person name="Barry A."/>
            <person name="Bayul T."/>
            <person name="Berlin A."/>
            <person name="Bessette D."/>
            <person name="Bloom T."/>
            <person name="Blye J."/>
            <person name="Boguslavskiy L."/>
            <person name="Bonnet C."/>
            <person name="Boukhgalter B."/>
            <person name="Bourzgui I."/>
            <person name="Brown A."/>
            <person name="Cahill P."/>
            <person name="Channer S."/>
            <person name="Cheshatsang Y."/>
            <person name="Chuda L."/>
            <person name="Citroen M."/>
            <person name="Collymore A."/>
            <person name="Cooke P."/>
            <person name="Costello M."/>
            <person name="D'Aco K."/>
            <person name="Daza R."/>
            <person name="De Haan G."/>
            <person name="DeGray S."/>
            <person name="DeMaso C."/>
            <person name="Dhargay N."/>
            <person name="Dooley K."/>
            <person name="Dooley E."/>
            <person name="Doricent M."/>
            <person name="Dorje P."/>
            <person name="Dorjee K."/>
            <person name="Dupes A."/>
            <person name="Elong R."/>
            <person name="Falk J."/>
            <person name="Farina A."/>
            <person name="Faro S."/>
            <person name="Ferguson D."/>
            <person name="Fisher S."/>
            <person name="Foley C.D."/>
            <person name="Franke A."/>
            <person name="Friedrich D."/>
            <person name="Gadbois L."/>
            <person name="Gearin G."/>
            <person name="Gearin C.R."/>
            <person name="Giannoukos G."/>
            <person name="Goode T."/>
            <person name="Graham J."/>
            <person name="Grandbois E."/>
            <person name="Grewal S."/>
            <person name="Gyaltsen K."/>
            <person name="Hafez N."/>
            <person name="Hagos B."/>
            <person name="Hall J."/>
            <person name="Henson C."/>
            <person name="Hollinger A."/>
            <person name="Honan T."/>
            <person name="Huard M.D."/>
            <person name="Hughes L."/>
            <person name="Hurhula B."/>
            <person name="Husby M.E."/>
            <person name="Kamat A."/>
            <person name="Kanga B."/>
            <person name="Kashin S."/>
            <person name="Khazanovich D."/>
            <person name="Kisner P."/>
            <person name="Lance K."/>
            <person name="Lara M."/>
            <person name="Lee W."/>
            <person name="Lennon N."/>
            <person name="Letendre F."/>
            <person name="LeVine R."/>
            <person name="Lipovsky A."/>
            <person name="Liu X."/>
            <person name="Liu J."/>
            <person name="Liu S."/>
            <person name="Lokyitsang T."/>
            <person name="Lokyitsang Y."/>
            <person name="Lubonja R."/>
            <person name="Lui A."/>
            <person name="MacDonald P."/>
            <person name="Magnisalis V."/>
            <person name="Maru K."/>
            <person name="Matthews C."/>
            <person name="McCusker W."/>
            <person name="McDonough S."/>
            <person name="Mehta T."/>
            <person name="Meldrim J."/>
            <person name="Meneus L."/>
            <person name="Mihai O."/>
            <person name="Mihalev A."/>
            <person name="Mihova T."/>
            <person name="Mittelman R."/>
            <person name="Mlenga V."/>
            <person name="Montmayeur A."/>
            <person name="Mulrain L."/>
            <person name="Navidi A."/>
            <person name="Naylor J."/>
            <person name="Negash T."/>
            <person name="Nguyen T."/>
            <person name="Nguyen N."/>
            <person name="Nicol R."/>
            <person name="Norbu C."/>
            <person name="Norbu N."/>
            <person name="Novod N."/>
            <person name="O'Neill B."/>
            <person name="Osman S."/>
            <person name="Markiewicz E."/>
            <person name="Oyono O.L."/>
            <person name="Patti C."/>
            <person name="Phunkhang P."/>
            <person name="Pierre F."/>
            <person name="Priest M."/>
            <person name="Raghuraman S."/>
            <person name="Rege F."/>
            <person name="Reyes R."/>
            <person name="Rise C."/>
            <person name="Rogov P."/>
            <person name="Ross K."/>
            <person name="Ryan E."/>
            <person name="Settipalli S."/>
            <person name="Shea T."/>
            <person name="Sherpa N."/>
            <person name="Shi L."/>
            <person name="Shih D."/>
            <person name="Sparrow T."/>
            <person name="Spaulding J."/>
            <person name="Stalker J."/>
            <person name="Stange-Thomann N."/>
            <person name="Stavropoulos S."/>
            <person name="Stone C."/>
            <person name="Strader C."/>
            <person name="Tesfaye S."/>
            <person name="Thomson T."/>
            <person name="Thoulutsang Y."/>
            <person name="Thoulutsang D."/>
            <person name="Topham K."/>
            <person name="Topping I."/>
            <person name="Tsamla T."/>
            <person name="Vassiliev H."/>
            <person name="Vo A."/>
            <person name="Wangchuk T."/>
            <person name="Wangdi T."/>
            <person name="Weiand M."/>
            <person name="Wilkinson J."/>
            <person name="Wilson A."/>
            <person name="Yadav S."/>
            <person name="Young G."/>
            <person name="Yu Q."/>
            <person name="Zembek L."/>
            <person name="Zhong D."/>
            <person name="Zimmer A."/>
            <person name="Zwirko Z."/>
            <person name="Jaffe D.B."/>
            <person name="Alvarez P."/>
            <person name="Brockman W."/>
            <person name="Butler J."/>
            <person name="Chin C."/>
            <person name="Gnerre S."/>
            <person name="Grabherr M."/>
            <person name="Kleber M."/>
            <person name="Mauceli E."/>
            <person name="MacCallum I."/>
        </authorList>
    </citation>
    <scope>NUCLEOTIDE SEQUENCE [LARGE SCALE GENOMIC DNA]</scope>
    <source>
        <strain evidence="10">Tucson 14030-0811.24</strain>
    </source>
</reference>
<dbReference type="MEROPS" id="C26.A23"/>
<dbReference type="AlphaFoldDB" id="B4MWW7"/>
<accession>B4MWW7</accession>
<dbReference type="PANTHER" id="PTHR11315">
    <property type="entry name" value="PROTEASE FAMILY C26 GAMMA-GLUTAMYL HYDROLASE"/>
    <property type="match status" value="1"/>
</dbReference>
<keyword evidence="5" id="KW-0732">Signal</keyword>
<dbReference type="FunFam" id="3.40.50.880:FF:000054">
    <property type="entry name" value="Folate gamma-glutamyl hydrolase"/>
    <property type="match status" value="1"/>
</dbReference>
<dbReference type="GO" id="GO:0034722">
    <property type="term" value="F:gamma-glutamyl-peptidase activity"/>
    <property type="evidence" value="ECO:0007669"/>
    <property type="project" value="UniProtKB-UniRule"/>
</dbReference>
<dbReference type="GO" id="GO:0005773">
    <property type="term" value="C:vacuole"/>
    <property type="evidence" value="ECO:0007669"/>
    <property type="project" value="TreeGrafter"/>
</dbReference>
<evidence type="ECO:0000256" key="8">
    <source>
        <dbReference type="PROSITE-ProRule" id="PRU00607"/>
    </source>
</evidence>
<keyword evidence="4" id="KW-0964">Secreted</keyword>
<dbReference type="Proteomes" id="UP000007798">
    <property type="component" value="Unassembled WGS sequence"/>
</dbReference>
<dbReference type="InterPro" id="IPR015527">
    <property type="entry name" value="Pept_C26_g-glut_hydrolase"/>
</dbReference>
<keyword evidence="10" id="KW-1185">Reference proteome</keyword>
<dbReference type="InParanoid" id="B4MWW7"/>
<evidence type="ECO:0000313" key="9">
    <source>
        <dbReference type="EMBL" id="EDW76606.1"/>
    </source>
</evidence>
<evidence type="ECO:0000256" key="2">
    <source>
        <dbReference type="ARBA" id="ARBA00011083"/>
    </source>
</evidence>
<dbReference type="GO" id="GO:0046900">
    <property type="term" value="P:tetrahydrofolylpolyglutamate metabolic process"/>
    <property type="evidence" value="ECO:0007669"/>
    <property type="project" value="TreeGrafter"/>
</dbReference>
<evidence type="ECO:0000256" key="7">
    <source>
        <dbReference type="PIRSR" id="PIRSR615527-1"/>
    </source>
</evidence>
<dbReference type="PROSITE" id="PS51275">
    <property type="entry name" value="PEPTIDASE_C26_GGH"/>
    <property type="match status" value="1"/>
</dbReference>
<evidence type="ECO:0000313" key="10">
    <source>
        <dbReference type="Proteomes" id="UP000007798"/>
    </source>
</evidence>
<evidence type="ECO:0000256" key="6">
    <source>
        <dbReference type="ARBA" id="ARBA00022801"/>
    </source>
</evidence>
<dbReference type="EMBL" id="CH963857">
    <property type="protein sequence ID" value="EDW76606.1"/>
    <property type="molecule type" value="Genomic_DNA"/>
</dbReference>
<dbReference type="SMR" id="B4MWW7"/>
<evidence type="ECO:0000256" key="5">
    <source>
        <dbReference type="ARBA" id="ARBA00022729"/>
    </source>
</evidence>
<dbReference type="InterPro" id="IPR011697">
    <property type="entry name" value="Peptidase_C26"/>
</dbReference>
<evidence type="ECO:0000256" key="3">
    <source>
        <dbReference type="ARBA" id="ARBA00012886"/>
    </source>
</evidence>
<dbReference type="HOGENOM" id="CLU_058704_1_0_1"/>
<dbReference type="OrthoDB" id="64220at2759"/>
<sequence length="328" mass="37980">MEQKHVEIQTDAPCIGIMCIDVATELASHFGKQWHSFIASSYVKHLEAAGAFVVPIWIGRDRSYYEHMMNQLNGILLPGGAVFINDADLIGKPDLTNDCVQSAYHIFDVAEEMNRAGKYFPLWGTCLGFQLMIIRAAKSTKVRTDCENIRRTLPMQLTKDFRQSQMLQQLPQCLADEMGRSPFACHNHKYCITNNELDHFKLSNDWHILATHSDANGKEFINLIEHRQWPMFGCQFHPERAAFEQLYASLDNWKHSHTRVSIELAQSFAHIFVDACRRNLSRFASPEQKSKHLIWNWQPVFSGHLKESKFLQCYLFEKNVDYPKLRES</sequence>
<feature type="active site" description="Proton donor" evidence="7">
    <location>
        <position position="237"/>
    </location>
</feature>
<dbReference type="PROSITE" id="PS51273">
    <property type="entry name" value="GATASE_TYPE_1"/>
    <property type="match status" value="1"/>
</dbReference>
<dbReference type="OMA" id="AKDWHPL"/>
<dbReference type="KEGG" id="dwi:6642180"/>
<dbReference type="InterPro" id="IPR029062">
    <property type="entry name" value="Class_I_gatase-like"/>
</dbReference>
<feature type="active site" evidence="8">
    <location>
        <position position="237"/>
    </location>
</feature>